<feature type="transmembrane region" description="Helical" evidence="2">
    <location>
        <begin position="63"/>
        <end position="84"/>
    </location>
</feature>
<proteinExistence type="predicted"/>
<reference evidence="4" key="2">
    <citation type="submission" date="2009-09" db="EMBL/GenBank/DDBJ databases">
        <title>Complete sequence of chromosome of Candidatus Accumulibacter phosphatis clade IIA str. UW-1.</title>
        <authorList>
            <consortium name="US DOE Joint Genome Institute"/>
            <person name="Martin H.G."/>
            <person name="Ivanova N."/>
            <person name="Kunin V."/>
            <person name="Warnecke F."/>
            <person name="Barry K."/>
            <person name="He S."/>
            <person name="Salamov A."/>
            <person name="Szeto E."/>
            <person name="Dalin E."/>
            <person name="Pangilinan J.L."/>
            <person name="Lapidus A."/>
            <person name="Lowry S."/>
            <person name="Kyrpides N.C."/>
            <person name="McMahon K.D."/>
            <person name="Hugenholtz P."/>
        </authorList>
    </citation>
    <scope>NUCLEOTIDE SEQUENCE [LARGE SCALE GENOMIC DNA]</scope>
    <source>
        <strain evidence="4">UW-1</strain>
    </source>
</reference>
<dbReference type="OrthoDB" id="9764015at2"/>
<dbReference type="EMBL" id="CP001715">
    <property type="protein sequence ID" value="ACV34918.1"/>
    <property type="molecule type" value="Genomic_DNA"/>
</dbReference>
<protein>
    <recommendedName>
        <fullName evidence="3">Zinc-ribbon domain-containing protein</fullName>
    </recommendedName>
</protein>
<dbReference type="InterPro" id="IPR026870">
    <property type="entry name" value="Zinc_ribbon_dom"/>
</dbReference>
<accession>C7RTU2</accession>
<name>C7RTU2_ACCRE</name>
<dbReference type="STRING" id="522306.CAP2UW1_1604"/>
<dbReference type="KEGG" id="app:CAP2UW1_1604"/>
<feature type="domain" description="Zinc-ribbon" evidence="3">
    <location>
        <begin position="2"/>
        <end position="23"/>
    </location>
</feature>
<feature type="region of interest" description="Disordered" evidence="1">
    <location>
        <begin position="131"/>
        <end position="151"/>
    </location>
</feature>
<sequence>MFCTNCGKAIAPESKFCPDCGARQTAGLPLSQSMPVGPPAPAAAAMTVPAAAPSTSSPAGRPALWAGAAALVVALVGGVGYWGWSRTDDQIVRQLADEEQRRVAAERVAEAAEITAAQALLDKHIAVEEAEAQARARTSVQDQNKRTTVNR</sequence>
<evidence type="ECO:0000313" key="4">
    <source>
        <dbReference type="EMBL" id="ACV34918.1"/>
    </source>
</evidence>
<dbReference type="Pfam" id="PF13240">
    <property type="entry name" value="Zn_Ribbon_1"/>
    <property type="match status" value="1"/>
</dbReference>
<dbReference type="AlphaFoldDB" id="C7RTU2"/>
<reference evidence="4" key="1">
    <citation type="submission" date="2009-08" db="EMBL/GenBank/DDBJ databases">
        <authorList>
            <consortium name="US DOE Joint Genome Institute"/>
            <person name="Lucas S."/>
            <person name="Copeland A."/>
            <person name="Lapidus A."/>
            <person name="Glavina del Rio T."/>
            <person name="Dalin E."/>
            <person name="Tice H."/>
            <person name="Bruce D."/>
            <person name="Barry K."/>
            <person name="Pitluck S."/>
            <person name="Lowry S."/>
            <person name="Larimer F."/>
            <person name="Land M."/>
            <person name="Hauser L."/>
            <person name="Kyrpides N."/>
            <person name="Ivanova N."/>
            <person name="McMahon K.D."/>
            <person name="Hugenholtz P."/>
        </authorList>
    </citation>
    <scope>NUCLEOTIDE SEQUENCE</scope>
    <source>
        <strain evidence="4">UW-1</strain>
    </source>
</reference>
<feature type="compositionally biased region" description="Polar residues" evidence="1">
    <location>
        <begin position="138"/>
        <end position="151"/>
    </location>
</feature>
<evidence type="ECO:0000259" key="3">
    <source>
        <dbReference type="Pfam" id="PF13240"/>
    </source>
</evidence>
<keyword evidence="2" id="KW-0812">Transmembrane</keyword>
<evidence type="ECO:0000256" key="1">
    <source>
        <dbReference type="SAM" id="MobiDB-lite"/>
    </source>
</evidence>
<gene>
    <name evidence="4" type="ordered locus">CAP2UW1_1604</name>
</gene>
<dbReference type="HOGENOM" id="CLU_1727344_0_0_4"/>
<keyword evidence="2" id="KW-1133">Transmembrane helix</keyword>
<keyword evidence="2" id="KW-0472">Membrane</keyword>
<organism evidence="4">
    <name type="scientific">Accumulibacter regalis</name>
    <dbReference type="NCBI Taxonomy" id="522306"/>
    <lineage>
        <taxon>Bacteria</taxon>
        <taxon>Pseudomonadati</taxon>
        <taxon>Pseudomonadota</taxon>
        <taxon>Betaproteobacteria</taxon>
        <taxon>Candidatus Accumulibacter</taxon>
    </lineage>
</organism>
<evidence type="ECO:0000256" key="2">
    <source>
        <dbReference type="SAM" id="Phobius"/>
    </source>
</evidence>